<dbReference type="PROSITE" id="PS50014">
    <property type="entry name" value="BROMODOMAIN_2"/>
    <property type="match status" value="1"/>
</dbReference>
<dbReference type="Gene3D" id="1.20.920.10">
    <property type="entry name" value="Bromodomain-like"/>
    <property type="match status" value="1"/>
</dbReference>
<dbReference type="SMART" id="SM00297">
    <property type="entry name" value="BROMO"/>
    <property type="match status" value="1"/>
</dbReference>
<feature type="compositionally biased region" description="Basic and acidic residues" evidence="3">
    <location>
        <begin position="95"/>
        <end position="113"/>
    </location>
</feature>
<sequence>MELYAKVENYYEIIEEPMDFGTMRAKLHEGMYKSLEQFEHDVFLIFNNAMHFNSAGTVYFRQARAISEVAKKVFDLLKSDPEKFELEFSETRRKVGRRNQGELRDSRDMKSSEKSIGVASKTAPSSSRGTSNRKSLKANHTCYEIAKHVDARDLELPTVDRWCSYRALSQGEDESTFPTVYGKLKQLEYVNQQDVGYRDSLMLFVKDLGPTVQNIAKRKLLGCEIHTASTSAPCTALNRFDNQLNEMKKSSRETIDLSGGKPSYINDKTDNVKVVGGTLIGDRQTGCSPLEAKRQGSHNRYFKGCSPLEAKRQGSHNRYFKVFSDSYYLRARADHFISSDHEPKEVGNKSMMMLLDKSKFVNQEQLLVPNVENFQANNVLKTKLENKCRFQSQPWPFEGSDFSCFDLGECSL</sequence>
<keyword evidence="6" id="KW-1185">Reference proteome</keyword>
<dbReference type="PRINTS" id="PR00503">
    <property type="entry name" value="BROMODOMAIN"/>
</dbReference>
<dbReference type="CDD" id="cd04369">
    <property type="entry name" value="Bromodomain"/>
    <property type="match status" value="1"/>
</dbReference>
<dbReference type="PANTHER" id="PTHR22881:SF26">
    <property type="entry name" value="BROMODOMAIN CONTAINING PROTEIN, EXPRESSED"/>
    <property type="match status" value="1"/>
</dbReference>
<dbReference type="EMBL" id="WOCE01000013">
    <property type="protein sequence ID" value="KAE9600758.1"/>
    <property type="molecule type" value="Genomic_DNA"/>
</dbReference>
<feature type="domain" description="Bromo" evidence="4">
    <location>
        <begin position="1"/>
        <end position="60"/>
    </location>
</feature>
<dbReference type="SUPFAM" id="SSF47370">
    <property type="entry name" value="Bromodomain"/>
    <property type="match status" value="1"/>
</dbReference>
<dbReference type="OrthoDB" id="21449at2759"/>
<feature type="compositionally biased region" description="Polar residues" evidence="3">
    <location>
        <begin position="122"/>
        <end position="133"/>
    </location>
</feature>
<dbReference type="AlphaFoldDB" id="A0A6A4PGV2"/>
<protein>
    <submittedName>
        <fullName evidence="5">Putative chromatin remodeler Bromodomain family</fullName>
    </submittedName>
</protein>
<evidence type="ECO:0000313" key="5">
    <source>
        <dbReference type="EMBL" id="KAE9600758.1"/>
    </source>
</evidence>
<comment type="caution">
    <text evidence="5">The sequence shown here is derived from an EMBL/GenBank/DDBJ whole genome shotgun (WGS) entry which is preliminary data.</text>
</comment>
<dbReference type="InterPro" id="IPR001487">
    <property type="entry name" value="Bromodomain"/>
</dbReference>
<evidence type="ECO:0000259" key="4">
    <source>
        <dbReference type="PROSITE" id="PS50014"/>
    </source>
</evidence>
<evidence type="ECO:0000313" key="6">
    <source>
        <dbReference type="Proteomes" id="UP000447434"/>
    </source>
</evidence>
<gene>
    <name evidence="5" type="ORF">Lalb_Chr13g0290341</name>
</gene>
<evidence type="ECO:0000256" key="1">
    <source>
        <dbReference type="ARBA" id="ARBA00023117"/>
    </source>
</evidence>
<evidence type="ECO:0000256" key="3">
    <source>
        <dbReference type="SAM" id="MobiDB-lite"/>
    </source>
</evidence>
<keyword evidence="1 2" id="KW-0103">Bromodomain</keyword>
<dbReference type="PANTHER" id="PTHR22881">
    <property type="entry name" value="BROMODOMAIN CONTAINING PROTEIN"/>
    <property type="match status" value="1"/>
</dbReference>
<proteinExistence type="predicted"/>
<dbReference type="Pfam" id="PF00439">
    <property type="entry name" value="Bromodomain"/>
    <property type="match status" value="1"/>
</dbReference>
<feature type="region of interest" description="Disordered" evidence="3">
    <location>
        <begin position="95"/>
        <end position="134"/>
    </location>
</feature>
<reference evidence="6" key="1">
    <citation type="journal article" date="2020" name="Nat. Commun.">
        <title>Genome sequence of the cluster root forming white lupin.</title>
        <authorList>
            <person name="Hufnagel B."/>
            <person name="Marques A."/>
            <person name="Soriano A."/>
            <person name="Marques L."/>
            <person name="Divol F."/>
            <person name="Doumas P."/>
            <person name="Sallet E."/>
            <person name="Mancinotti D."/>
            <person name="Carrere S."/>
            <person name="Marande W."/>
            <person name="Arribat S."/>
            <person name="Keller J."/>
            <person name="Huneau C."/>
            <person name="Blein T."/>
            <person name="Aime D."/>
            <person name="Laguerre M."/>
            <person name="Taylor J."/>
            <person name="Schubert V."/>
            <person name="Nelson M."/>
            <person name="Geu-Flores F."/>
            <person name="Crespi M."/>
            <person name="Gallardo-Guerrero K."/>
            <person name="Delaux P.-M."/>
            <person name="Salse J."/>
            <person name="Berges H."/>
            <person name="Guyot R."/>
            <person name="Gouzy J."/>
            <person name="Peret B."/>
        </authorList>
    </citation>
    <scope>NUCLEOTIDE SEQUENCE [LARGE SCALE GENOMIC DNA]</scope>
    <source>
        <strain evidence="6">cv. Amiga</strain>
    </source>
</reference>
<dbReference type="InterPro" id="IPR051831">
    <property type="entry name" value="Bromodomain_contain_prot"/>
</dbReference>
<name>A0A6A4PGV2_LUPAL</name>
<dbReference type="Proteomes" id="UP000447434">
    <property type="component" value="Chromosome 13"/>
</dbReference>
<dbReference type="InterPro" id="IPR036427">
    <property type="entry name" value="Bromodomain-like_sf"/>
</dbReference>
<evidence type="ECO:0000256" key="2">
    <source>
        <dbReference type="PROSITE-ProRule" id="PRU00035"/>
    </source>
</evidence>
<accession>A0A6A4PGV2</accession>
<organism evidence="5 6">
    <name type="scientific">Lupinus albus</name>
    <name type="common">White lupine</name>
    <name type="synonym">Lupinus termis</name>
    <dbReference type="NCBI Taxonomy" id="3870"/>
    <lineage>
        <taxon>Eukaryota</taxon>
        <taxon>Viridiplantae</taxon>
        <taxon>Streptophyta</taxon>
        <taxon>Embryophyta</taxon>
        <taxon>Tracheophyta</taxon>
        <taxon>Spermatophyta</taxon>
        <taxon>Magnoliopsida</taxon>
        <taxon>eudicotyledons</taxon>
        <taxon>Gunneridae</taxon>
        <taxon>Pentapetalae</taxon>
        <taxon>rosids</taxon>
        <taxon>fabids</taxon>
        <taxon>Fabales</taxon>
        <taxon>Fabaceae</taxon>
        <taxon>Papilionoideae</taxon>
        <taxon>50 kb inversion clade</taxon>
        <taxon>genistoids sensu lato</taxon>
        <taxon>core genistoids</taxon>
        <taxon>Genisteae</taxon>
        <taxon>Lupinus</taxon>
    </lineage>
</organism>